<dbReference type="InterPro" id="IPR007895">
    <property type="entry name" value="MASE1"/>
</dbReference>
<feature type="transmembrane region" description="Helical" evidence="21">
    <location>
        <begin position="266"/>
        <end position="283"/>
    </location>
</feature>
<dbReference type="SUPFAM" id="SSF55874">
    <property type="entry name" value="ATPase domain of HSP90 chaperone/DNA topoisomerase II/histidine kinase"/>
    <property type="match status" value="1"/>
</dbReference>
<comment type="function">
    <text evidence="19">Member of the two-component regulatory system NreB/NreC involved in the control of dissimilatory nitrate/nitrite reduction in response to oxygen. NreB functions as a direct oxygen sensor histidine kinase which is autophosphorylated, in the absence of oxygen, probably at the conserved histidine residue, and transfers its phosphate group probably to a conserved aspartate residue of NreC. NreB/NreC activates the expression of the nitrate (narGHJI) and nitrite (nir) reductase operons, as well as the putative nitrate transporter gene narT.</text>
</comment>
<feature type="transmembrane region" description="Helical" evidence="21">
    <location>
        <begin position="295"/>
        <end position="318"/>
    </location>
</feature>
<dbReference type="GO" id="GO:0051539">
    <property type="term" value="F:4 iron, 4 sulfur cluster binding"/>
    <property type="evidence" value="ECO:0007669"/>
    <property type="project" value="UniProtKB-KW"/>
</dbReference>
<gene>
    <name evidence="23" type="ORF">HY57_11775</name>
</gene>
<dbReference type="SMART" id="SM00387">
    <property type="entry name" value="HATPase_c"/>
    <property type="match status" value="1"/>
</dbReference>
<dbReference type="Gene3D" id="3.30.565.10">
    <property type="entry name" value="Histidine kinase-like ATPase, C-terminal domain"/>
    <property type="match status" value="1"/>
</dbReference>
<feature type="transmembrane region" description="Helical" evidence="21">
    <location>
        <begin position="239"/>
        <end position="259"/>
    </location>
</feature>
<evidence type="ECO:0000256" key="16">
    <source>
        <dbReference type="ARBA" id="ARBA00023012"/>
    </source>
</evidence>
<evidence type="ECO:0000256" key="13">
    <source>
        <dbReference type="ARBA" id="ARBA00022777"/>
    </source>
</evidence>
<proteinExistence type="predicted"/>
<dbReference type="HOGENOM" id="CLU_408139_0_0_6"/>
<keyword evidence="7" id="KW-1003">Cell membrane</keyword>
<keyword evidence="17" id="KW-0411">Iron-sulfur</keyword>
<evidence type="ECO:0000256" key="5">
    <source>
        <dbReference type="ARBA" id="ARBA00012438"/>
    </source>
</evidence>
<dbReference type="InterPro" id="IPR003594">
    <property type="entry name" value="HATPase_dom"/>
</dbReference>
<evidence type="ECO:0000256" key="9">
    <source>
        <dbReference type="ARBA" id="ARBA00022490"/>
    </source>
</evidence>
<feature type="transmembrane region" description="Helical" evidence="21">
    <location>
        <begin position="214"/>
        <end position="233"/>
    </location>
</feature>
<keyword evidence="8" id="KW-0004">4Fe-4S</keyword>
<feature type="transmembrane region" description="Helical" evidence="21">
    <location>
        <begin position="180"/>
        <end position="202"/>
    </location>
</feature>
<evidence type="ECO:0000256" key="17">
    <source>
        <dbReference type="ARBA" id="ARBA00023014"/>
    </source>
</evidence>
<comment type="catalytic activity">
    <reaction evidence="1">
        <text>ATP + protein L-histidine = ADP + protein N-phospho-L-histidine.</text>
        <dbReference type="EC" id="2.7.13.3"/>
    </reaction>
</comment>
<dbReference type="InterPro" id="IPR005467">
    <property type="entry name" value="His_kinase_dom"/>
</dbReference>
<evidence type="ECO:0000256" key="18">
    <source>
        <dbReference type="ARBA" id="ARBA00023136"/>
    </source>
</evidence>
<evidence type="ECO:0000256" key="20">
    <source>
        <dbReference type="ARBA" id="ARBA00030800"/>
    </source>
</evidence>
<name>A0A075K6Y3_9GAMM</name>
<feature type="transmembrane region" description="Helical" evidence="21">
    <location>
        <begin position="110"/>
        <end position="129"/>
    </location>
</feature>
<dbReference type="AlphaFoldDB" id="A0A075K6Y3"/>
<evidence type="ECO:0000256" key="8">
    <source>
        <dbReference type="ARBA" id="ARBA00022485"/>
    </source>
</evidence>
<evidence type="ECO:0000256" key="14">
    <source>
        <dbReference type="ARBA" id="ARBA00022989"/>
    </source>
</evidence>
<evidence type="ECO:0000256" key="21">
    <source>
        <dbReference type="SAM" id="Phobius"/>
    </source>
</evidence>
<sequence length="548" mass="59730">MFIHRAAAAHRQQDERMHGAEGFFSGRAPAGAWSQHLSRGVGVGLAALLAQWISMVLWDHSRDSQIIWLPGPLLLALLLCEGHRYWLAYDAGWAAGMLIFAVMFRLPMGGIFVVTLVVLGLINAAAWTLSRLSREQSIHHFFGLLLFLAVAVTALPAATGGVLSQLAAVVNLPNWLSREWWHVALADSLGYVLLTPALLSVVNPSASLRRVFLPGWRVWVVTAGALAMLWFGWRELGVFATLRPLLLLAPVPLAIFVALRAQVTGTCAVNLVVGLMAIQLSLAQEGPFVQTESTLTTISVQLWMLGISVASLYLAALVEQRRATQQALVASSTEVRELAGRLIVAQEQERARIARDLHDDINQRLAVASIRLSALRRRVDENNRQDVSQLQSELIALSEDVRHLSHDLHPSMLTQTGLTAALAGLCQNVRHRNGPAIELRVSPYAKDLPEDVALCVYRVTQEALGNAMRHAEAERIEVAVQIAHRQVDLTITDNGKGFVTEGGGRRGLGLVSIDERTKLLGGSYRLQSTLGKGTELCIRIPLGAHGPA</sequence>
<dbReference type="PANTHER" id="PTHR24421:SF58">
    <property type="entry name" value="SIGNAL TRANSDUCTION HISTIDINE-PROTEIN KINASE_PHOSPHATASE UHPB"/>
    <property type="match status" value="1"/>
</dbReference>
<dbReference type="Pfam" id="PF05231">
    <property type="entry name" value="MASE1"/>
    <property type="match status" value="1"/>
</dbReference>
<comment type="cofactor">
    <cofactor evidence="2">
        <name>[4Fe-4S] cluster</name>
        <dbReference type="ChEBI" id="CHEBI:49883"/>
    </cofactor>
</comment>
<evidence type="ECO:0000313" key="24">
    <source>
        <dbReference type="Proteomes" id="UP000027987"/>
    </source>
</evidence>
<evidence type="ECO:0000256" key="2">
    <source>
        <dbReference type="ARBA" id="ARBA00001966"/>
    </source>
</evidence>
<feature type="transmembrane region" description="Helical" evidence="21">
    <location>
        <begin position="141"/>
        <end position="168"/>
    </location>
</feature>
<feature type="domain" description="Histidine kinase" evidence="22">
    <location>
        <begin position="456"/>
        <end position="544"/>
    </location>
</feature>
<dbReference type="InterPro" id="IPR011712">
    <property type="entry name" value="Sig_transdc_His_kin_sub3_dim/P"/>
</dbReference>
<keyword evidence="24" id="KW-1185">Reference proteome</keyword>
<dbReference type="GO" id="GO:0046872">
    <property type="term" value="F:metal ion binding"/>
    <property type="evidence" value="ECO:0007669"/>
    <property type="project" value="UniProtKB-KW"/>
</dbReference>
<evidence type="ECO:0000256" key="1">
    <source>
        <dbReference type="ARBA" id="ARBA00000085"/>
    </source>
</evidence>
<evidence type="ECO:0000256" key="4">
    <source>
        <dbReference type="ARBA" id="ARBA00004651"/>
    </source>
</evidence>
<accession>A0A075K6Y3</accession>
<dbReference type="InterPro" id="IPR050482">
    <property type="entry name" value="Sensor_HK_TwoCompSys"/>
</dbReference>
<dbReference type="PROSITE" id="PS50109">
    <property type="entry name" value="HIS_KIN"/>
    <property type="match status" value="1"/>
</dbReference>
<feature type="transmembrane region" description="Helical" evidence="21">
    <location>
        <begin position="64"/>
        <end position="80"/>
    </location>
</feature>
<evidence type="ECO:0000256" key="3">
    <source>
        <dbReference type="ARBA" id="ARBA00004496"/>
    </source>
</evidence>
<dbReference type="Proteomes" id="UP000027987">
    <property type="component" value="Chromosome"/>
</dbReference>
<keyword evidence="10" id="KW-0808">Transferase</keyword>
<dbReference type="GO" id="GO:0046983">
    <property type="term" value="F:protein dimerization activity"/>
    <property type="evidence" value="ECO:0007669"/>
    <property type="project" value="InterPro"/>
</dbReference>
<keyword evidence="11 21" id="KW-0812">Transmembrane</keyword>
<evidence type="ECO:0000256" key="7">
    <source>
        <dbReference type="ARBA" id="ARBA00022475"/>
    </source>
</evidence>
<evidence type="ECO:0000256" key="12">
    <source>
        <dbReference type="ARBA" id="ARBA00022723"/>
    </source>
</evidence>
<dbReference type="GO" id="GO:0005737">
    <property type="term" value="C:cytoplasm"/>
    <property type="evidence" value="ECO:0007669"/>
    <property type="project" value="UniProtKB-SubCell"/>
</dbReference>
<dbReference type="InterPro" id="IPR036890">
    <property type="entry name" value="HATPase_C_sf"/>
</dbReference>
<dbReference type="InterPro" id="IPR004358">
    <property type="entry name" value="Sig_transdc_His_kin-like_C"/>
</dbReference>
<evidence type="ECO:0000256" key="11">
    <source>
        <dbReference type="ARBA" id="ARBA00022692"/>
    </source>
</evidence>
<evidence type="ECO:0000256" key="19">
    <source>
        <dbReference type="ARBA" id="ARBA00024827"/>
    </source>
</evidence>
<evidence type="ECO:0000313" key="23">
    <source>
        <dbReference type="EMBL" id="AIF47893.1"/>
    </source>
</evidence>
<keyword evidence="9" id="KW-0963">Cytoplasm</keyword>
<dbReference type="Gene3D" id="1.20.5.1930">
    <property type="match status" value="1"/>
</dbReference>
<dbReference type="Pfam" id="PF07730">
    <property type="entry name" value="HisKA_3"/>
    <property type="match status" value="1"/>
</dbReference>
<keyword evidence="16" id="KW-0902">Two-component regulatory system</keyword>
<dbReference type="KEGG" id="dja:HY57_11775"/>
<keyword evidence="18 21" id="KW-0472">Membrane</keyword>
<evidence type="ECO:0000256" key="10">
    <source>
        <dbReference type="ARBA" id="ARBA00022679"/>
    </source>
</evidence>
<keyword evidence="15" id="KW-0408">Iron</keyword>
<dbReference type="PRINTS" id="PR00344">
    <property type="entry name" value="BCTRLSENSOR"/>
</dbReference>
<organism evidence="23 24">
    <name type="scientific">Dyella japonica A8</name>
    <dbReference type="NCBI Taxonomy" id="1217721"/>
    <lineage>
        <taxon>Bacteria</taxon>
        <taxon>Pseudomonadati</taxon>
        <taxon>Pseudomonadota</taxon>
        <taxon>Gammaproteobacteria</taxon>
        <taxon>Lysobacterales</taxon>
        <taxon>Rhodanobacteraceae</taxon>
        <taxon>Dyella</taxon>
    </lineage>
</organism>
<dbReference type="EC" id="2.7.13.3" evidence="5"/>
<evidence type="ECO:0000259" key="22">
    <source>
        <dbReference type="PROSITE" id="PS50109"/>
    </source>
</evidence>
<dbReference type="PATRIC" id="fig|1217721.7.peg.2428"/>
<dbReference type="CDD" id="cd16917">
    <property type="entry name" value="HATPase_UhpB-NarQ-NarX-like"/>
    <property type="match status" value="1"/>
</dbReference>
<evidence type="ECO:0000256" key="6">
    <source>
        <dbReference type="ARBA" id="ARBA00017322"/>
    </source>
</evidence>
<evidence type="ECO:0000256" key="15">
    <source>
        <dbReference type="ARBA" id="ARBA00023004"/>
    </source>
</evidence>
<reference evidence="23 24" key="1">
    <citation type="submission" date="2014-07" db="EMBL/GenBank/DDBJ databases">
        <title>Complete Genome Sequence of Dyella japonica Strain A8 Isolated from Malaysian Tropical Soil.</title>
        <authorList>
            <person name="Hui R.K.H."/>
            <person name="Chen J.-W."/>
            <person name="Chan K.-G."/>
            <person name="Leung F.C.C."/>
        </authorList>
    </citation>
    <scope>NUCLEOTIDE SEQUENCE [LARGE SCALE GENOMIC DNA]</scope>
    <source>
        <strain evidence="23 24">A8</strain>
    </source>
</reference>
<comment type="subcellular location">
    <subcellularLocation>
        <location evidence="4">Cell membrane</location>
        <topology evidence="4">Multi-pass membrane protein</topology>
    </subcellularLocation>
    <subcellularLocation>
        <location evidence="3">Cytoplasm</location>
    </subcellularLocation>
</comment>
<dbReference type="Pfam" id="PF02518">
    <property type="entry name" value="HATPase_c"/>
    <property type="match status" value="1"/>
</dbReference>
<keyword evidence="13" id="KW-0418">Kinase</keyword>
<keyword evidence="14 21" id="KW-1133">Transmembrane helix</keyword>
<protein>
    <recommendedName>
        <fullName evidence="6">Oxygen sensor histidine kinase NreB</fullName>
        <ecNumber evidence="5">2.7.13.3</ecNumber>
    </recommendedName>
    <alternativeName>
        <fullName evidence="20">Nitrogen regulation protein B</fullName>
    </alternativeName>
</protein>
<dbReference type="EMBL" id="CP008884">
    <property type="protein sequence ID" value="AIF47893.1"/>
    <property type="molecule type" value="Genomic_DNA"/>
</dbReference>
<dbReference type="STRING" id="1217721.HY57_11775"/>
<dbReference type="GO" id="GO:0000155">
    <property type="term" value="F:phosphorelay sensor kinase activity"/>
    <property type="evidence" value="ECO:0007669"/>
    <property type="project" value="InterPro"/>
</dbReference>
<keyword evidence="12" id="KW-0479">Metal-binding</keyword>
<dbReference type="GO" id="GO:0005886">
    <property type="term" value="C:plasma membrane"/>
    <property type="evidence" value="ECO:0007669"/>
    <property type="project" value="UniProtKB-SubCell"/>
</dbReference>
<dbReference type="PANTHER" id="PTHR24421">
    <property type="entry name" value="NITRATE/NITRITE SENSOR PROTEIN NARX-RELATED"/>
    <property type="match status" value="1"/>
</dbReference>